<dbReference type="GO" id="GO:0005975">
    <property type="term" value="P:carbohydrate metabolic process"/>
    <property type="evidence" value="ECO:0007669"/>
    <property type="project" value="InterPro"/>
</dbReference>
<dbReference type="CDD" id="cd10917">
    <property type="entry name" value="CE4_NodB_like_6s_7s"/>
    <property type="match status" value="1"/>
</dbReference>
<dbReference type="Pfam" id="PF01522">
    <property type="entry name" value="Polysacc_deac_1"/>
    <property type="match status" value="1"/>
</dbReference>
<dbReference type="InterPro" id="IPR002509">
    <property type="entry name" value="NODB_dom"/>
</dbReference>
<keyword evidence="2" id="KW-0378">Hydrolase</keyword>
<dbReference type="PROSITE" id="PS51677">
    <property type="entry name" value="NODB"/>
    <property type="match status" value="1"/>
</dbReference>
<evidence type="ECO:0000259" key="3">
    <source>
        <dbReference type="PROSITE" id="PS51677"/>
    </source>
</evidence>
<dbReference type="PANTHER" id="PTHR10587">
    <property type="entry name" value="GLYCOSYL TRANSFERASE-RELATED"/>
    <property type="match status" value="1"/>
</dbReference>
<organism evidence="4 5">
    <name type="scientific">Parenemella sanctibonifatiensis</name>
    <dbReference type="NCBI Taxonomy" id="2016505"/>
    <lineage>
        <taxon>Bacteria</taxon>
        <taxon>Bacillati</taxon>
        <taxon>Actinomycetota</taxon>
        <taxon>Actinomycetes</taxon>
        <taxon>Propionibacteriales</taxon>
        <taxon>Propionibacteriaceae</taxon>
        <taxon>Parenemella</taxon>
    </lineage>
</organism>
<proteinExistence type="predicted"/>
<name>A0A255EKI9_9ACTN</name>
<dbReference type="InterPro" id="IPR011330">
    <property type="entry name" value="Glyco_hydro/deAcase_b/a-brl"/>
</dbReference>
<dbReference type="InterPro" id="IPR050248">
    <property type="entry name" value="Polysacc_deacetylase_ArnD"/>
</dbReference>
<dbReference type="Gene3D" id="3.20.20.370">
    <property type="entry name" value="Glycoside hydrolase/deacetylase"/>
    <property type="match status" value="1"/>
</dbReference>
<gene>
    <name evidence="4" type="ORF">CGZ92_01570</name>
</gene>
<reference evidence="4 5" key="1">
    <citation type="submission" date="2017-07" db="EMBL/GenBank/DDBJ databases">
        <title>Draft whole genome sequences of clinical Proprionibacteriaceae strains.</title>
        <authorList>
            <person name="Bernier A.-M."/>
            <person name="Bernard K."/>
            <person name="Domingo M.-C."/>
        </authorList>
    </citation>
    <scope>NUCLEOTIDE SEQUENCE [LARGE SCALE GENOMIC DNA]</scope>
    <source>
        <strain evidence="4 5">NML 160184</strain>
    </source>
</reference>
<dbReference type="GO" id="GO:0016020">
    <property type="term" value="C:membrane"/>
    <property type="evidence" value="ECO:0007669"/>
    <property type="project" value="TreeGrafter"/>
</dbReference>
<keyword evidence="1" id="KW-0479">Metal-binding</keyword>
<dbReference type="PANTHER" id="PTHR10587:SF133">
    <property type="entry name" value="CHITIN DEACETYLASE 1-RELATED"/>
    <property type="match status" value="1"/>
</dbReference>
<sequence length="177" mass="19291">MVDILASKGVPATFFVLGPNAKAHPEVLQKIARTDGLEIGNHSWNHPQLTKLGEAKIAKELGDTNDVIERITGHRPSLMRPPYGARNKTTDRAAADEGMAVILWSVDTLDWKTRSKSANIKAAIQAPPGSIILMHDIHRPSVQAVPEIIDQMRAEGHCFTNVSGLYDAEPGHVYTGE</sequence>
<dbReference type="GO" id="GO:0016810">
    <property type="term" value="F:hydrolase activity, acting on carbon-nitrogen (but not peptide) bonds"/>
    <property type="evidence" value="ECO:0007669"/>
    <property type="project" value="InterPro"/>
</dbReference>
<dbReference type="SUPFAM" id="SSF88713">
    <property type="entry name" value="Glycoside hydrolase/deacetylase"/>
    <property type="match status" value="1"/>
</dbReference>
<feature type="domain" description="NodB homology" evidence="3">
    <location>
        <begin position="1"/>
        <end position="160"/>
    </location>
</feature>
<dbReference type="AlphaFoldDB" id="A0A255EKI9"/>
<comment type="caution">
    <text evidence="4">The sequence shown here is derived from an EMBL/GenBank/DDBJ whole genome shotgun (WGS) entry which is preliminary data.</text>
</comment>
<accession>A0A255EKI9</accession>
<dbReference type="Proteomes" id="UP000216533">
    <property type="component" value="Unassembled WGS sequence"/>
</dbReference>
<dbReference type="EMBL" id="NMVI01000007">
    <property type="protein sequence ID" value="OYN89962.1"/>
    <property type="molecule type" value="Genomic_DNA"/>
</dbReference>
<evidence type="ECO:0000313" key="4">
    <source>
        <dbReference type="EMBL" id="OYN89962.1"/>
    </source>
</evidence>
<dbReference type="GO" id="GO:0046872">
    <property type="term" value="F:metal ion binding"/>
    <property type="evidence" value="ECO:0007669"/>
    <property type="project" value="UniProtKB-KW"/>
</dbReference>
<evidence type="ECO:0000256" key="2">
    <source>
        <dbReference type="ARBA" id="ARBA00022801"/>
    </source>
</evidence>
<protein>
    <recommendedName>
        <fullName evidence="3">NodB homology domain-containing protein</fullName>
    </recommendedName>
</protein>
<evidence type="ECO:0000256" key="1">
    <source>
        <dbReference type="ARBA" id="ARBA00022723"/>
    </source>
</evidence>
<evidence type="ECO:0000313" key="5">
    <source>
        <dbReference type="Proteomes" id="UP000216533"/>
    </source>
</evidence>